<dbReference type="KEGG" id="kak:Kalk_09045"/>
<comment type="similarity">
    <text evidence="1">Belongs to the peptidase C56 family.</text>
</comment>
<dbReference type="RefSeq" id="WP_101893923.1">
    <property type="nucleotide sequence ID" value="NZ_CP022684.1"/>
</dbReference>
<gene>
    <name evidence="3" type="ORF">Kalk_09045</name>
</gene>
<dbReference type="CDD" id="cd03133">
    <property type="entry name" value="GATase1_ES1"/>
    <property type="match status" value="1"/>
</dbReference>
<organism evidence="3 4">
    <name type="scientific">Ketobacter alkanivorans</name>
    <dbReference type="NCBI Taxonomy" id="1917421"/>
    <lineage>
        <taxon>Bacteria</taxon>
        <taxon>Pseudomonadati</taxon>
        <taxon>Pseudomonadota</taxon>
        <taxon>Gammaproteobacteria</taxon>
        <taxon>Pseudomonadales</taxon>
        <taxon>Ketobacteraceae</taxon>
        <taxon>Ketobacter</taxon>
    </lineage>
</organism>
<keyword evidence="1" id="KW-0456">Lyase</keyword>
<dbReference type="InterPro" id="IPR002818">
    <property type="entry name" value="DJ-1/PfpI"/>
</dbReference>
<dbReference type="GO" id="GO:0016829">
    <property type="term" value="F:lyase activity"/>
    <property type="evidence" value="ECO:0007669"/>
    <property type="project" value="UniProtKB-UniRule"/>
</dbReference>
<comment type="function">
    <text evidence="1">Displays glyoxalase activity, catalyzing the conversion of glyoxal to glycolate.</text>
</comment>
<name>A0A2K9LM41_9GAMM</name>
<sequence length="218" mass="23046">MSKKVAVILSGCGVFDGAEVYEATLVQLRLDEAGVEYQCMAPNVNQMHVLNHITGQEMQETRNVMVEAARLCRGNIVDLAEANPNDYDAVIVPGGFGVAKNLSSFAVDGTDMTINADLVRFVQGIHKQSKPVGLVCIAPALAPKLFGEGVACTLGSSEDDAAKAVMAMGANHVPCAVDEVCIDEERKLVTTPAYMLDIRISQAAVGIGKLVEAVLARA</sequence>
<comment type="catalytic activity">
    <reaction evidence="1">
        <text>glyoxal + H2O = glycolate + H(+)</text>
        <dbReference type="Rhea" id="RHEA:51672"/>
        <dbReference type="ChEBI" id="CHEBI:15377"/>
        <dbReference type="ChEBI" id="CHEBI:15378"/>
        <dbReference type="ChEBI" id="CHEBI:29805"/>
        <dbReference type="ChEBI" id="CHEBI:34779"/>
    </reaction>
</comment>
<evidence type="ECO:0000256" key="1">
    <source>
        <dbReference type="PIRNR" id="PIRNR006320"/>
    </source>
</evidence>
<evidence type="ECO:0000259" key="2">
    <source>
        <dbReference type="Pfam" id="PF01965"/>
    </source>
</evidence>
<evidence type="ECO:0000313" key="3">
    <source>
        <dbReference type="EMBL" id="AUM12555.1"/>
    </source>
</evidence>
<accession>A0A2K9LM41</accession>
<keyword evidence="4" id="KW-1185">Reference proteome</keyword>
<dbReference type="Gene3D" id="3.40.50.880">
    <property type="match status" value="1"/>
</dbReference>
<dbReference type="Pfam" id="PF01965">
    <property type="entry name" value="DJ-1_PfpI"/>
    <property type="match status" value="1"/>
</dbReference>
<dbReference type="PIRSF" id="PIRSF006320">
    <property type="entry name" value="Elb2"/>
    <property type="match status" value="1"/>
</dbReference>
<reference evidence="4" key="1">
    <citation type="submission" date="2017-08" db="EMBL/GenBank/DDBJ databases">
        <title>Direct submision.</title>
        <authorList>
            <person name="Kim S.-J."/>
            <person name="Rhee S.-K."/>
        </authorList>
    </citation>
    <scope>NUCLEOTIDE SEQUENCE [LARGE SCALE GENOMIC DNA]</scope>
    <source>
        <strain evidence="4">GI5</strain>
    </source>
</reference>
<dbReference type="NCBIfam" id="NF008747">
    <property type="entry name" value="PRK11780.1"/>
    <property type="match status" value="1"/>
</dbReference>
<dbReference type="AlphaFoldDB" id="A0A2K9LM41"/>
<dbReference type="InterPro" id="IPR029062">
    <property type="entry name" value="Class_I_gatase-like"/>
</dbReference>
<dbReference type="InterPro" id="IPR026041">
    <property type="entry name" value="ElbB"/>
</dbReference>
<dbReference type="EMBL" id="CP022684">
    <property type="protein sequence ID" value="AUM12555.1"/>
    <property type="molecule type" value="Genomic_DNA"/>
</dbReference>
<protein>
    <recommendedName>
        <fullName evidence="1">Glyoxalase</fullName>
    </recommendedName>
</protein>
<evidence type="ECO:0000313" key="4">
    <source>
        <dbReference type="Proteomes" id="UP000235116"/>
    </source>
</evidence>
<dbReference type="PANTHER" id="PTHR10224">
    <property type="entry name" value="ES1 PROTEIN HOMOLOG, MITOCHONDRIAL"/>
    <property type="match status" value="1"/>
</dbReference>
<proteinExistence type="inferred from homology"/>
<dbReference type="SUPFAM" id="SSF52317">
    <property type="entry name" value="Class I glutamine amidotransferase-like"/>
    <property type="match status" value="1"/>
</dbReference>
<dbReference type="Proteomes" id="UP000235116">
    <property type="component" value="Chromosome"/>
</dbReference>
<dbReference type="OrthoDB" id="5605062at2"/>
<feature type="domain" description="DJ-1/PfpI" evidence="2">
    <location>
        <begin position="14"/>
        <end position="154"/>
    </location>
</feature>
<dbReference type="PANTHER" id="PTHR10224:SF12">
    <property type="entry name" value="GLYOXALASE ELBB"/>
    <property type="match status" value="1"/>
</dbReference>